<comment type="caution">
    <text evidence="14">The sequence shown here is derived from an EMBL/GenBank/DDBJ whole genome shotgun (WGS) entry which is preliminary data.</text>
</comment>
<dbReference type="STRING" id="574376.BAMA_15915"/>
<dbReference type="CDD" id="cd07410">
    <property type="entry name" value="MPP_CpdB_N"/>
    <property type="match status" value="1"/>
</dbReference>
<evidence type="ECO:0000256" key="11">
    <source>
        <dbReference type="RuleBase" id="RU362119"/>
    </source>
</evidence>
<dbReference type="GO" id="GO:0046872">
    <property type="term" value="F:metal ion binding"/>
    <property type="evidence" value="ECO:0007669"/>
    <property type="project" value="UniProtKB-KW"/>
</dbReference>
<keyword evidence="9 11" id="KW-0378">Hydrolase</keyword>
<dbReference type="Gene3D" id="3.90.780.10">
    <property type="entry name" value="5'-Nucleotidase, C-terminal domain"/>
    <property type="match status" value="1"/>
</dbReference>
<dbReference type="PRINTS" id="PR01607">
    <property type="entry name" value="APYRASEFAMLY"/>
</dbReference>
<accession>A0A073JST4</accession>
<dbReference type="PANTHER" id="PTHR11575:SF6">
    <property type="entry name" value="2',3'-CYCLIC-NUCLEOTIDE 2'-PHOSPHODIESTERASE_3'-NUCLEOTIDASE"/>
    <property type="match status" value="1"/>
</dbReference>
<evidence type="ECO:0000256" key="8">
    <source>
        <dbReference type="ARBA" id="ARBA00022741"/>
    </source>
</evidence>
<dbReference type="GO" id="GO:0000166">
    <property type="term" value="F:nucleotide binding"/>
    <property type="evidence" value="ECO:0007669"/>
    <property type="project" value="UniProtKB-KW"/>
</dbReference>
<dbReference type="Proteomes" id="UP000027822">
    <property type="component" value="Unassembled WGS sequence"/>
</dbReference>
<comment type="catalytic activity">
    <reaction evidence="1">
        <text>a ribonucleoside 3'-phosphate + H2O = a ribonucleoside + phosphate</text>
        <dbReference type="Rhea" id="RHEA:10144"/>
        <dbReference type="ChEBI" id="CHEBI:13197"/>
        <dbReference type="ChEBI" id="CHEBI:15377"/>
        <dbReference type="ChEBI" id="CHEBI:18254"/>
        <dbReference type="ChEBI" id="CHEBI:43474"/>
        <dbReference type="EC" id="3.1.3.6"/>
    </reaction>
</comment>
<dbReference type="SUPFAM" id="SSF55816">
    <property type="entry name" value="5'-nucleotidase (syn. UDP-sugar hydrolase), C-terminal domain"/>
    <property type="match status" value="1"/>
</dbReference>
<evidence type="ECO:0000256" key="5">
    <source>
        <dbReference type="ARBA" id="ARBA00006654"/>
    </source>
</evidence>
<comment type="cofactor">
    <cofactor evidence="3">
        <name>a divalent metal cation</name>
        <dbReference type="ChEBI" id="CHEBI:60240"/>
    </cofactor>
</comment>
<dbReference type="AlphaFoldDB" id="A0A073JST4"/>
<organism evidence="14 15">
    <name type="scientific">Bacillus manliponensis</name>
    <dbReference type="NCBI Taxonomy" id="574376"/>
    <lineage>
        <taxon>Bacteria</taxon>
        <taxon>Bacillati</taxon>
        <taxon>Bacillota</taxon>
        <taxon>Bacilli</taxon>
        <taxon>Bacillales</taxon>
        <taxon>Bacillaceae</taxon>
        <taxon>Bacillus</taxon>
        <taxon>Bacillus cereus group</taxon>
    </lineage>
</organism>
<evidence type="ECO:0000256" key="4">
    <source>
        <dbReference type="ARBA" id="ARBA00004196"/>
    </source>
</evidence>
<dbReference type="SUPFAM" id="SSF56300">
    <property type="entry name" value="Metallo-dependent phosphatases"/>
    <property type="match status" value="1"/>
</dbReference>
<dbReference type="RefSeq" id="WP_034643692.1">
    <property type="nucleotide sequence ID" value="NZ_CBCSJC010000027.1"/>
</dbReference>
<comment type="subcellular location">
    <subcellularLocation>
        <location evidence="4">Cell envelope</location>
    </subcellularLocation>
</comment>
<evidence type="ECO:0000256" key="10">
    <source>
        <dbReference type="ARBA" id="ARBA00023268"/>
    </source>
</evidence>
<evidence type="ECO:0000313" key="15">
    <source>
        <dbReference type="Proteomes" id="UP000027822"/>
    </source>
</evidence>
<dbReference type="InterPro" id="IPR036907">
    <property type="entry name" value="5'-Nucleotdase_C_sf"/>
</dbReference>
<feature type="domain" description="Calcineurin-like phosphoesterase" evidence="12">
    <location>
        <begin position="11"/>
        <end position="244"/>
    </location>
</feature>
<dbReference type="OrthoDB" id="9775118at2"/>
<evidence type="ECO:0000259" key="13">
    <source>
        <dbReference type="Pfam" id="PF02872"/>
    </source>
</evidence>
<dbReference type="InterPro" id="IPR041827">
    <property type="entry name" value="CpdB_N"/>
</dbReference>
<dbReference type="eggNOG" id="COG0737">
    <property type="taxonomic scope" value="Bacteria"/>
</dbReference>
<dbReference type="InterPro" id="IPR004843">
    <property type="entry name" value="Calcineurin-like_PHP"/>
</dbReference>
<dbReference type="GO" id="GO:0008663">
    <property type="term" value="F:2',3'-cyclic-nucleotide 2'-phosphodiesterase activity"/>
    <property type="evidence" value="ECO:0007669"/>
    <property type="project" value="UniProtKB-EC"/>
</dbReference>
<dbReference type="Pfam" id="PF00149">
    <property type="entry name" value="Metallophos"/>
    <property type="match status" value="1"/>
</dbReference>
<protein>
    <submittedName>
        <fullName evidence="14">2', 3'-cyclic nucleotide 2'-phosphodiesterase</fullName>
    </submittedName>
</protein>
<keyword evidence="6" id="KW-0479">Metal-binding</keyword>
<dbReference type="InterPro" id="IPR008334">
    <property type="entry name" value="5'-Nucleotdase_C"/>
</dbReference>
<evidence type="ECO:0000256" key="3">
    <source>
        <dbReference type="ARBA" id="ARBA00001968"/>
    </source>
</evidence>
<evidence type="ECO:0000256" key="9">
    <source>
        <dbReference type="ARBA" id="ARBA00022801"/>
    </source>
</evidence>
<name>A0A073JST4_9BACI</name>
<proteinExistence type="inferred from homology"/>
<dbReference type="EMBL" id="JOTN01000033">
    <property type="protein sequence ID" value="KEK17312.1"/>
    <property type="molecule type" value="Genomic_DNA"/>
</dbReference>
<keyword evidence="8 11" id="KW-0547">Nucleotide-binding</keyword>
<evidence type="ECO:0000256" key="1">
    <source>
        <dbReference type="ARBA" id="ARBA00000527"/>
    </source>
</evidence>
<dbReference type="Gene3D" id="3.60.21.10">
    <property type="match status" value="1"/>
</dbReference>
<dbReference type="InterPro" id="IPR006146">
    <property type="entry name" value="5'-Nucleotdase_CS"/>
</dbReference>
<evidence type="ECO:0000256" key="2">
    <source>
        <dbReference type="ARBA" id="ARBA00001730"/>
    </source>
</evidence>
<keyword evidence="10" id="KW-0511">Multifunctional enzyme</keyword>
<reference evidence="14 15" key="1">
    <citation type="submission" date="2014-06" db="EMBL/GenBank/DDBJ databases">
        <title>Draft genome sequence of Bacillus manliponensis JCM 15802 (MCCC 1A00708).</title>
        <authorList>
            <person name="Lai Q."/>
            <person name="Liu Y."/>
            <person name="Shao Z."/>
        </authorList>
    </citation>
    <scope>NUCLEOTIDE SEQUENCE [LARGE SCALE GENOMIC DNA]</scope>
    <source>
        <strain evidence="14 15">JCM 15802</strain>
    </source>
</reference>
<dbReference type="GO" id="GO:0030288">
    <property type="term" value="C:outer membrane-bounded periplasmic space"/>
    <property type="evidence" value="ECO:0007669"/>
    <property type="project" value="TreeGrafter"/>
</dbReference>
<sequence>MKLTEKNVIISVLVTTDVHGTVYPIQYGNNEVAEHGLAKVSTLIQEERKKNKHVIVIDNGDFIQGTPLTYCHAKQMNEKKNPMMIAANHIGYNAAVIGNHEFNYGMLHLNRAVEEANMSYLAANTLHKDTMAPYFGKPYLIKHIEPNIKVAILGVTTHYIPNWEEPDHIQNVVFEDALEATKNWVSHIRQEEQPDVMIVAYHGGFERDLHTGEPTENLTGENQGFSICKEVEGIDVLITGHQHRFISHIKVNGVTVLQGGYNGESLGKIKISLKEEANKWSIDSCNSELLYTKGVQPDKQILTLLQPYETKTQKWLERPIGTVTGNMKIDDVMQARIQKHPFTEFINKVQMDIADVTISCTSLFHNKVTGFPDEITMRDIISNYIYPNTLKVLRVTGQDIKDALEKSAEYFTLDIQKNIVVNPAFIDPKPQHYNYDMWDGISYILNISKPIGERVVSLQYKGEPLSLTEEFDVVMNNYRASGGGDYHMYKGKPVIKEISIDMTEIITNYLLKHGQIEATLDLNWKVQK</sequence>
<dbReference type="GO" id="GO:0008254">
    <property type="term" value="F:3'-nucleotidase activity"/>
    <property type="evidence" value="ECO:0007669"/>
    <property type="project" value="UniProtKB-EC"/>
</dbReference>
<feature type="domain" description="5'-Nucleotidase C-terminal" evidence="13">
    <location>
        <begin position="320"/>
        <end position="490"/>
    </location>
</feature>
<dbReference type="InterPro" id="IPR029052">
    <property type="entry name" value="Metallo-depent_PP-like"/>
</dbReference>
<evidence type="ECO:0000313" key="14">
    <source>
        <dbReference type="EMBL" id="KEK17312.1"/>
    </source>
</evidence>
<evidence type="ECO:0000256" key="6">
    <source>
        <dbReference type="ARBA" id="ARBA00022723"/>
    </source>
</evidence>
<dbReference type="PROSITE" id="PS00786">
    <property type="entry name" value="5_NUCLEOTIDASE_2"/>
    <property type="match status" value="1"/>
</dbReference>
<evidence type="ECO:0000256" key="7">
    <source>
        <dbReference type="ARBA" id="ARBA00022729"/>
    </source>
</evidence>
<dbReference type="PANTHER" id="PTHR11575">
    <property type="entry name" value="5'-NUCLEOTIDASE-RELATED"/>
    <property type="match status" value="1"/>
</dbReference>
<keyword evidence="15" id="KW-1185">Reference proteome</keyword>
<keyword evidence="7" id="KW-0732">Signal</keyword>
<dbReference type="InterPro" id="IPR006179">
    <property type="entry name" value="5_nucleotidase/apyrase"/>
</dbReference>
<gene>
    <name evidence="14" type="ORF">BAMA_15915</name>
</gene>
<evidence type="ECO:0000259" key="12">
    <source>
        <dbReference type="Pfam" id="PF00149"/>
    </source>
</evidence>
<dbReference type="Pfam" id="PF02872">
    <property type="entry name" value="5_nucleotid_C"/>
    <property type="match status" value="1"/>
</dbReference>
<dbReference type="GO" id="GO:0009166">
    <property type="term" value="P:nucleotide catabolic process"/>
    <property type="evidence" value="ECO:0007669"/>
    <property type="project" value="InterPro"/>
</dbReference>
<comment type="catalytic activity">
    <reaction evidence="2">
        <text>a nucleoside 2',3'-cyclic phosphate + H2O = a nucleoside 3'-phosphate + H(+)</text>
        <dbReference type="Rhea" id="RHEA:19621"/>
        <dbReference type="ChEBI" id="CHEBI:15377"/>
        <dbReference type="ChEBI" id="CHEBI:15378"/>
        <dbReference type="ChEBI" id="CHEBI:66949"/>
        <dbReference type="ChEBI" id="CHEBI:66954"/>
        <dbReference type="EC" id="3.1.4.16"/>
    </reaction>
</comment>
<comment type="similarity">
    <text evidence="5 11">Belongs to the 5'-nucleotidase family.</text>
</comment>